<feature type="transmembrane region" description="Helical" evidence="7">
    <location>
        <begin position="200"/>
        <end position="220"/>
    </location>
</feature>
<keyword evidence="4 7" id="KW-0812">Transmembrane</keyword>
<evidence type="ECO:0000256" key="4">
    <source>
        <dbReference type="ARBA" id="ARBA00022692"/>
    </source>
</evidence>
<dbReference type="Gene3D" id="1.20.1250.20">
    <property type="entry name" value="MFS general substrate transporter like domains"/>
    <property type="match status" value="1"/>
</dbReference>
<dbReference type="NCBIfam" id="TIGR00711">
    <property type="entry name" value="efflux_EmrB"/>
    <property type="match status" value="1"/>
</dbReference>
<evidence type="ECO:0000313" key="9">
    <source>
        <dbReference type="EMBL" id="MFC5865353.1"/>
    </source>
</evidence>
<feature type="transmembrane region" description="Helical" evidence="7">
    <location>
        <begin position="110"/>
        <end position="131"/>
    </location>
</feature>
<feature type="transmembrane region" description="Helical" evidence="7">
    <location>
        <begin position="226"/>
        <end position="248"/>
    </location>
</feature>
<evidence type="ECO:0000259" key="8">
    <source>
        <dbReference type="PROSITE" id="PS50850"/>
    </source>
</evidence>
<gene>
    <name evidence="9" type="ORF">ACFPT7_23820</name>
</gene>
<feature type="transmembrane region" description="Helical" evidence="7">
    <location>
        <begin position="49"/>
        <end position="69"/>
    </location>
</feature>
<evidence type="ECO:0000256" key="5">
    <source>
        <dbReference type="ARBA" id="ARBA00022989"/>
    </source>
</evidence>
<feature type="transmembrane region" description="Helical" evidence="7">
    <location>
        <begin position="357"/>
        <end position="384"/>
    </location>
</feature>
<sequence length="500" mass="53275">MLGIPLSTTRTGRVVLIATVLGSGMVFLDGTVVNLALPSLQNAFSANITVVQWVVEAYALTLASLLLVGGSLGDRYGRRKIYVYGILLFAISSLACGLATNTVWLIMARAIQGIGGALLVPGSLALITATFSEDARGRAIGTWSGFSAVTTALGPIAGGWLIEHLSWRWVFFLNLPLALAVLVLCINVPEVRDETANGPLDLPGAALTTIGLSCVTYALIEWPARSHHITLVSVALCGCLALGMLGVVEHRAESPMIPFSLFRSREFAGANLLTFFVYAPLGALLFFTPLDLIQVQHYSATEAGAAFSPFVVIMLLLSRWAGRLVERYGARLPLTIGPFITVAGYVFFAIASQDGDYWTSFFPGVITMSLGMTITVAPLSTTVMNAVPQSHAGIASGINNGVSRLASLVAIALFGTLLVWTFSRTLDCRLAMLNLSTEEVHQIQANRLQLAAIAATNARAKQAIALSFIHAYRAVLWIAAGSAFLGAMTGTFLIRPRSQR</sequence>
<dbReference type="PANTHER" id="PTHR42718">
    <property type="entry name" value="MAJOR FACILITATOR SUPERFAMILY MULTIDRUG TRANSPORTER MFSC"/>
    <property type="match status" value="1"/>
</dbReference>
<dbReference type="Gene3D" id="1.20.1720.10">
    <property type="entry name" value="Multidrug resistance protein D"/>
    <property type="match status" value="1"/>
</dbReference>
<keyword evidence="10" id="KW-1185">Reference proteome</keyword>
<feature type="transmembrane region" description="Helical" evidence="7">
    <location>
        <begin position="143"/>
        <end position="162"/>
    </location>
</feature>
<name>A0ABW1EMR7_9BACT</name>
<accession>A0ABW1EMR7</accession>
<comment type="subcellular location">
    <subcellularLocation>
        <location evidence="1">Cell membrane</location>
        <topology evidence="1">Multi-pass membrane protein</topology>
    </subcellularLocation>
</comment>
<dbReference type="Pfam" id="PF07690">
    <property type="entry name" value="MFS_1"/>
    <property type="match status" value="1"/>
</dbReference>
<evidence type="ECO:0000256" key="7">
    <source>
        <dbReference type="SAM" id="Phobius"/>
    </source>
</evidence>
<comment type="caution">
    <text evidence="9">The sequence shown here is derived from an EMBL/GenBank/DDBJ whole genome shotgun (WGS) entry which is preliminary data.</text>
</comment>
<protein>
    <submittedName>
        <fullName evidence="9">MFS transporter</fullName>
    </submittedName>
</protein>
<feature type="transmembrane region" description="Helical" evidence="7">
    <location>
        <begin position="12"/>
        <end position="37"/>
    </location>
</feature>
<evidence type="ECO:0000256" key="3">
    <source>
        <dbReference type="ARBA" id="ARBA00022475"/>
    </source>
</evidence>
<dbReference type="InterPro" id="IPR036259">
    <property type="entry name" value="MFS_trans_sf"/>
</dbReference>
<feature type="transmembrane region" description="Helical" evidence="7">
    <location>
        <begin position="269"/>
        <end position="288"/>
    </location>
</feature>
<evidence type="ECO:0000313" key="10">
    <source>
        <dbReference type="Proteomes" id="UP001596091"/>
    </source>
</evidence>
<organism evidence="9 10">
    <name type="scientific">Acidicapsa dinghuensis</name>
    <dbReference type="NCBI Taxonomy" id="2218256"/>
    <lineage>
        <taxon>Bacteria</taxon>
        <taxon>Pseudomonadati</taxon>
        <taxon>Acidobacteriota</taxon>
        <taxon>Terriglobia</taxon>
        <taxon>Terriglobales</taxon>
        <taxon>Acidobacteriaceae</taxon>
        <taxon>Acidicapsa</taxon>
    </lineage>
</organism>
<feature type="domain" description="Major facilitator superfamily (MFS) profile" evidence="8">
    <location>
        <begin position="15"/>
        <end position="498"/>
    </location>
</feature>
<dbReference type="SUPFAM" id="SSF103473">
    <property type="entry name" value="MFS general substrate transporter"/>
    <property type="match status" value="1"/>
</dbReference>
<feature type="transmembrane region" description="Helical" evidence="7">
    <location>
        <begin position="405"/>
        <end position="423"/>
    </location>
</feature>
<feature type="transmembrane region" description="Helical" evidence="7">
    <location>
        <begin position="81"/>
        <end position="104"/>
    </location>
</feature>
<feature type="transmembrane region" description="Helical" evidence="7">
    <location>
        <begin position="168"/>
        <end position="188"/>
    </location>
</feature>
<evidence type="ECO:0000256" key="6">
    <source>
        <dbReference type="ARBA" id="ARBA00023136"/>
    </source>
</evidence>
<feature type="transmembrane region" description="Helical" evidence="7">
    <location>
        <begin position="474"/>
        <end position="494"/>
    </location>
</feature>
<dbReference type="CDD" id="cd17321">
    <property type="entry name" value="MFS_MMR_MDR_like"/>
    <property type="match status" value="1"/>
</dbReference>
<dbReference type="InterPro" id="IPR004638">
    <property type="entry name" value="EmrB-like"/>
</dbReference>
<feature type="transmembrane region" description="Helical" evidence="7">
    <location>
        <begin position="332"/>
        <end position="351"/>
    </location>
</feature>
<dbReference type="InterPro" id="IPR020846">
    <property type="entry name" value="MFS_dom"/>
</dbReference>
<dbReference type="PROSITE" id="PS50850">
    <property type="entry name" value="MFS"/>
    <property type="match status" value="1"/>
</dbReference>
<dbReference type="RefSeq" id="WP_263342345.1">
    <property type="nucleotide sequence ID" value="NZ_JAGSYH010000011.1"/>
</dbReference>
<evidence type="ECO:0000256" key="2">
    <source>
        <dbReference type="ARBA" id="ARBA00022448"/>
    </source>
</evidence>
<feature type="transmembrane region" description="Helical" evidence="7">
    <location>
        <begin position="300"/>
        <end position="320"/>
    </location>
</feature>
<evidence type="ECO:0000256" key="1">
    <source>
        <dbReference type="ARBA" id="ARBA00004651"/>
    </source>
</evidence>
<keyword evidence="3" id="KW-1003">Cell membrane</keyword>
<keyword evidence="5 7" id="KW-1133">Transmembrane helix</keyword>
<keyword evidence="2" id="KW-0813">Transport</keyword>
<dbReference type="Proteomes" id="UP001596091">
    <property type="component" value="Unassembled WGS sequence"/>
</dbReference>
<dbReference type="InterPro" id="IPR011701">
    <property type="entry name" value="MFS"/>
</dbReference>
<proteinExistence type="predicted"/>
<reference evidence="10" key="1">
    <citation type="journal article" date="2019" name="Int. J. Syst. Evol. Microbiol.">
        <title>The Global Catalogue of Microorganisms (GCM) 10K type strain sequencing project: providing services to taxonomists for standard genome sequencing and annotation.</title>
        <authorList>
            <consortium name="The Broad Institute Genomics Platform"/>
            <consortium name="The Broad Institute Genome Sequencing Center for Infectious Disease"/>
            <person name="Wu L."/>
            <person name="Ma J."/>
        </authorList>
    </citation>
    <scope>NUCLEOTIDE SEQUENCE [LARGE SCALE GENOMIC DNA]</scope>
    <source>
        <strain evidence="10">JCM 4087</strain>
    </source>
</reference>
<dbReference type="PANTHER" id="PTHR42718:SF42">
    <property type="entry name" value="EXPORT PROTEIN"/>
    <property type="match status" value="1"/>
</dbReference>
<keyword evidence="6 7" id="KW-0472">Membrane</keyword>
<dbReference type="EMBL" id="JBHSPH010000019">
    <property type="protein sequence ID" value="MFC5865353.1"/>
    <property type="molecule type" value="Genomic_DNA"/>
</dbReference>